<comment type="caution">
    <text evidence="1">The sequence shown here is derived from an EMBL/GenBank/DDBJ whole genome shotgun (WGS) entry which is preliminary data.</text>
</comment>
<keyword evidence="2" id="KW-1185">Reference proteome</keyword>
<dbReference type="Pfam" id="PF02452">
    <property type="entry name" value="PemK_toxin"/>
    <property type="match status" value="1"/>
</dbReference>
<accession>A0ABW4DWQ6</accession>
<gene>
    <name evidence="1" type="ORF">ACFQ5P_08285</name>
</gene>
<dbReference type="InterPro" id="IPR011067">
    <property type="entry name" value="Plasmid_toxin/cell-grow_inhib"/>
</dbReference>
<reference evidence="2" key="1">
    <citation type="journal article" date="2019" name="Int. J. Syst. Evol. Microbiol.">
        <title>The Global Catalogue of Microorganisms (GCM) 10K type strain sequencing project: providing services to taxonomists for standard genome sequencing and annotation.</title>
        <authorList>
            <consortium name="The Broad Institute Genomics Platform"/>
            <consortium name="The Broad Institute Genome Sequencing Center for Infectious Disease"/>
            <person name="Wu L."/>
            <person name="Ma J."/>
        </authorList>
    </citation>
    <scope>NUCLEOTIDE SEQUENCE [LARGE SCALE GENOMIC DNA]</scope>
    <source>
        <strain evidence="2">CCM 8875</strain>
    </source>
</reference>
<organism evidence="1 2">
    <name type="scientific">Paracoccus nototheniae</name>
    <dbReference type="NCBI Taxonomy" id="2489002"/>
    <lineage>
        <taxon>Bacteria</taxon>
        <taxon>Pseudomonadati</taxon>
        <taxon>Pseudomonadota</taxon>
        <taxon>Alphaproteobacteria</taxon>
        <taxon>Rhodobacterales</taxon>
        <taxon>Paracoccaceae</taxon>
        <taxon>Paracoccus</taxon>
    </lineage>
</organism>
<dbReference type="Gene3D" id="2.30.30.110">
    <property type="match status" value="1"/>
</dbReference>
<dbReference type="InterPro" id="IPR003477">
    <property type="entry name" value="PemK-like"/>
</dbReference>
<proteinExistence type="predicted"/>
<dbReference type="RefSeq" id="WP_131577477.1">
    <property type="nucleotide sequence ID" value="NZ_CBCSAJ010000009.1"/>
</dbReference>
<sequence length="141" mass="15974">MALLYHPPMGTIVMAHFDGAFKEPEMVKTRLAVVISTHIEVRAGLCTIVPLSTTAPEQPMPYHMQIVIPFQLPPKWGNRERWVKGDMVYAAGFHRLDLLRMGKDKTGKRVYQERTLPAGMLHEVRCCVLHGLSMGQLTEHL</sequence>
<protein>
    <submittedName>
        <fullName evidence="1">Type II toxin-antitoxin system PemK/MazF family toxin</fullName>
    </submittedName>
</protein>
<evidence type="ECO:0000313" key="1">
    <source>
        <dbReference type="EMBL" id="MFD1481291.1"/>
    </source>
</evidence>
<name>A0ABW4DWQ6_9RHOB</name>
<evidence type="ECO:0000313" key="2">
    <source>
        <dbReference type="Proteomes" id="UP001597302"/>
    </source>
</evidence>
<dbReference type="Proteomes" id="UP001597302">
    <property type="component" value="Unassembled WGS sequence"/>
</dbReference>
<dbReference type="EMBL" id="JBHTOQ010000019">
    <property type="protein sequence ID" value="MFD1481291.1"/>
    <property type="molecule type" value="Genomic_DNA"/>
</dbReference>
<dbReference type="SUPFAM" id="SSF50118">
    <property type="entry name" value="Cell growth inhibitor/plasmid maintenance toxic component"/>
    <property type="match status" value="1"/>
</dbReference>